<dbReference type="EMBL" id="CACRTN010000001">
    <property type="protein sequence ID" value="VYT61330.1"/>
    <property type="molecule type" value="Genomic_DNA"/>
</dbReference>
<gene>
    <name evidence="1" type="ORF">CILFYP54_00002</name>
</gene>
<reference evidence="1" key="1">
    <citation type="submission" date="2019-11" db="EMBL/GenBank/DDBJ databases">
        <authorList>
            <person name="Feng L."/>
        </authorList>
    </citation>
    <scope>NUCLEOTIDE SEQUENCE</scope>
    <source>
        <strain evidence="1">CintestinalisLFYP54</strain>
    </source>
</reference>
<organism evidence="1">
    <name type="scientific">Collinsella intestinalis</name>
    <dbReference type="NCBI Taxonomy" id="147207"/>
    <lineage>
        <taxon>Bacteria</taxon>
        <taxon>Bacillati</taxon>
        <taxon>Actinomycetota</taxon>
        <taxon>Coriobacteriia</taxon>
        <taxon>Coriobacteriales</taxon>
        <taxon>Coriobacteriaceae</taxon>
        <taxon>Collinsella</taxon>
    </lineage>
</organism>
<dbReference type="RefSeq" id="WP_156848002.1">
    <property type="nucleotide sequence ID" value="NZ_CACRTN010000001.1"/>
</dbReference>
<dbReference type="AlphaFoldDB" id="A0A6N2Y6B0"/>
<accession>A0A6N2Y6B0</accession>
<sequence length="197" mass="22383">MGHMIEILDFDLKVDRKAAWAEVNDFCRMNCDPYEFGGDVPEVLASPIEWETSRSVFGDLEAASDYLYARAVRNPYVPTAVRYRSDGTPSRRTLALIERLEKLRGELRAMQEKSLPKHRKSEYIGCPGCGSKLARVLLYDRYACPLCDHDLRSQSAVKSIDAKVERMAEVCKKLRESRVADGEKAPIRWAVIAEVHC</sequence>
<proteinExistence type="predicted"/>
<protein>
    <submittedName>
        <fullName evidence="1">Uncharacterized protein</fullName>
    </submittedName>
</protein>
<name>A0A6N2Y6B0_9ACTN</name>
<evidence type="ECO:0000313" key="1">
    <source>
        <dbReference type="EMBL" id="VYT61330.1"/>
    </source>
</evidence>